<evidence type="ECO:0000256" key="1">
    <source>
        <dbReference type="SAM" id="Phobius"/>
    </source>
</evidence>
<keyword evidence="3" id="KW-1185">Reference proteome</keyword>
<evidence type="ECO:0008006" key="4">
    <source>
        <dbReference type="Google" id="ProtNLM"/>
    </source>
</evidence>
<feature type="transmembrane region" description="Helical" evidence="1">
    <location>
        <begin position="86"/>
        <end position="104"/>
    </location>
</feature>
<reference evidence="3" key="1">
    <citation type="journal article" date="2019" name="Int. J. Syst. Evol. Microbiol.">
        <title>The Global Catalogue of Microorganisms (GCM) 10K type strain sequencing project: providing services to taxonomists for standard genome sequencing and annotation.</title>
        <authorList>
            <consortium name="The Broad Institute Genomics Platform"/>
            <consortium name="The Broad Institute Genome Sequencing Center for Infectious Disease"/>
            <person name="Wu L."/>
            <person name="Ma J."/>
        </authorList>
    </citation>
    <scope>NUCLEOTIDE SEQUENCE [LARGE SCALE GENOMIC DNA]</scope>
    <source>
        <strain evidence="3">CCUG 53762</strain>
    </source>
</reference>
<name>A0ABW4IAT1_9SPHI</name>
<feature type="transmembrane region" description="Helical" evidence="1">
    <location>
        <begin position="111"/>
        <end position="131"/>
    </location>
</feature>
<gene>
    <name evidence="2" type="ORF">ACFSAH_05950</name>
</gene>
<evidence type="ECO:0000313" key="2">
    <source>
        <dbReference type="EMBL" id="MFD1629414.1"/>
    </source>
</evidence>
<accession>A0ABW4IAT1</accession>
<protein>
    <recommendedName>
        <fullName evidence="4">Copper chaperone NosL</fullName>
    </recommendedName>
</protein>
<feature type="transmembrane region" description="Helical" evidence="1">
    <location>
        <begin position="12"/>
        <end position="35"/>
    </location>
</feature>
<comment type="caution">
    <text evidence="2">The sequence shown here is derived from an EMBL/GenBank/DDBJ whole genome shotgun (WGS) entry which is preliminary data.</text>
</comment>
<dbReference type="RefSeq" id="WP_379661793.1">
    <property type="nucleotide sequence ID" value="NZ_JBHUDG010000004.1"/>
</dbReference>
<proteinExistence type="predicted"/>
<evidence type="ECO:0000313" key="3">
    <source>
        <dbReference type="Proteomes" id="UP001597118"/>
    </source>
</evidence>
<dbReference type="Proteomes" id="UP001597118">
    <property type="component" value="Unassembled WGS sequence"/>
</dbReference>
<feature type="transmembrane region" description="Helical" evidence="1">
    <location>
        <begin position="168"/>
        <end position="190"/>
    </location>
</feature>
<sequence length="204" mass="23189">MNQVKKKKTGLLGITKTLSVICGIALAVVIFVPIWKIELKAPQYPEGLSMHIHANKLSGDVEIINGLNHYIGMRTLHADDFVEFTVLPYIFIFFALMGILSAVVNKKWFFILWVSLFFLFAIVAMVDFYLWEYDYGHNLDPKAPIQVPGMSYQPPLIGFKQLLNFEAFSIPSTGGWMMLGVGLSMIFLLFKEIKNSRKNVQVHI</sequence>
<keyword evidence="1" id="KW-0472">Membrane</keyword>
<dbReference type="EMBL" id="JBHUDG010000004">
    <property type="protein sequence ID" value="MFD1629414.1"/>
    <property type="molecule type" value="Genomic_DNA"/>
</dbReference>
<keyword evidence="1" id="KW-0812">Transmembrane</keyword>
<organism evidence="2 3">
    <name type="scientific">Pseudopedobacter beijingensis</name>
    <dbReference type="NCBI Taxonomy" id="1207056"/>
    <lineage>
        <taxon>Bacteria</taxon>
        <taxon>Pseudomonadati</taxon>
        <taxon>Bacteroidota</taxon>
        <taxon>Sphingobacteriia</taxon>
        <taxon>Sphingobacteriales</taxon>
        <taxon>Sphingobacteriaceae</taxon>
        <taxon>Pseudopedobacter</taxon>
    </lineage>
</organism>
<keyword evidence="1" id="KW-1133">Transmembrane helix</keyword>